<dbReference type="EMBL" id="LS974618">
    <property type="protein sequence ID" value="CAG7895987.1"/>
    <property type="molecule type" value="Genomic_DNA"/>
</dbReference>
<protein>
    <submittedName>
        <fullName evidence="2">Uncharacterized protein</fullName>
    </submittedName>
</protein>
<feature type="transmembrane region" description="Helical" evidence="1">
    <location>
        <begin position="6"/>
        <end position="26"/>
    </location>
</feature>
<evidence type="ECO:0000256" key="1">
    <source>
        <dbReference type="SAM" id="Phobius"/>
    </source>
</evidence>
<keyword evidence="1" id="KW-1133">Transmembrane helix</keyword>
<organism evidence="2 3">
    <name type="scientific">Brassica campestris</name>
    <name type="common">Field mustard</name>
    <dbReference type="NCBI Taxonomy" id="3711"/>
    <lineage>
        <taxon>Eukaryota</taxon>
        <taxon>Viridiplantae</taxon>
        <taxon>Streptophyta</taxon>
        <taxon>Embryophyta</taxon>
        <taxon>Tracheophyta</taxon>
        <taxon>Spermatophyta</taxon>
        <taxon>Magnoliopsida</taxon>
        <taxon>eudicotyledons</taxon>
        <taxon>Gunneridae</taxon>
        <taxon>Pentapetalae</taxon>
        <taxon>rosids</taxon>
        <taxon>malvids</taxon>
        <taxon>Brassicales</taxon>
        <taxon>Brassicaceae</taxon>
        <taxon>Brassiceae</taxon>
        <taxon>Brassica</taxon>
    </lineage>
</organism>
<keyword evidence="1" id="KW-0472">Membrane</keyword>
<proteinExistence type="predicted"/>
<sequence>MPPLSNAAVITTNAILALIGLATLCHQYRSVNASSKLSYRDSDSSSSLP</sequence>
<dbReference type="Gramene" id="A02p49390.2_BraZ1">
    <property type="protein sequence ID" value="A02p49390.2_BraZ1.CDS.1"/>
    <property type="gene ID" value="A02g49390.2_BraZ1"/>
</dbReference>
<reference evidence="2 3" key="1">
    <citation type="submission" date="2021-07" db="EMBL/GenBank/DDBJ databases">
        <authorList>
            <consortium name="Genoscope - CEA"/>
            <person name="William W."/>
        </authorList>
    </citation>
    <scope>NUCLEOTIDE SEQUENCE [LARGE SCALE GENOMIC DNA]</scope>
</reference>
<evidence type="ECO:0000313" key="2">
    <source>
        <dbReference type="EMBL" id="CAG7895987.1"/>
    </source>
</evidence>
<dbReference type="Proteomes" id="UP000694005">
    <property type="component" value="Chromosome A02"/>
</dbReference>
<keyword evidence="1" id="KW-0812">Transmembrane</keyword>
<accession>A0A8D9M2C3</accession>
<name>A0A8D9M2C3_BRACM</name>
<evidence type="ECO:0000313" key="3">
    <source>
        <dbReference type="Proteomes" id="UP000694005"/>
    </source>
</evidence>
<dbReference type="AlphaFoldDB" id="A0A8D9M2C3"/>
<gene>
    <name evidence="2" type="ORF">BRAPAZ1V2_A02P49390.2</name>
</gene>